<dbReference type="CTD" id="9812778"/>
<reference evidence="1" key="1">
    <citation type="submission" date="2007-07" db="EMBL/GenBank/DDBJ databases">
        <title>PCAP assembly of the Caenorhabditis remanei genome.</title>
        <authorList>
            <consortium name="The Caenorhabditis remanei Sequencing Consortium"/>
            <person name="Wilson R.K."/>
        </authorList>
    </citation>
    <scope>NUCLEOTIDE SEQUENCE [LARGE SCALE GENOMIC DNA]</scope>
    <source>
        <strain evidence="1">PB4641</strain>
    </source>
</reference>
<accession>E3LVY1</accession>
<dbReference type="GO" id="GO:0010468">
    <property type="term" value="P:regulation of gene expression"/>
    <property type="evidence" value="ECO:0007669"/>
    <property type="project" value="EnsemblMetazoa"/>
</dbReference>
<dbReference type="OMA" id="CQFCWES"/>
<dbReference type="KEGG" id="crq:GCK72_002417"/>
<protein>
    <submittedName>
        <fullName evidence="1">CRE-LST-1 protein</fullName>
    </submittedName>
</protein>
<dbReference type="Proteomes" id="UP000008281">
    <property type="component" value="Unassembled WGS sequence"/>
</dbReference>
<dbReference type="GO" id="GO:0001965">
    <property type="term" value="F:G-protein alpha-subunit binding"/>
    <property type="evidence" value="ECO:0007669"/>
    <property type="project" value="EnsemblMetazoa"/>
</dbReference>
<dbReference type="HOGENOM" id="CLU_072673_0_0_1"/>
<sequence>MSSTFFPLQHHQELQCSCNNDSKSYFKPQREVPKQLLQLRSQVKPLIPRDRQSNLWNHRSGRVAINRSPSPQPRTNHTQKLHLAYIEKDKRVIPMIPQHHQYTAFDRPVQYQSRKMTFSGPPLMRTPSSGFSSASSSENMLSGLSLCDNEHQKVQEIMDPSVEVDLDMFLLPDARYKQPVQPSASTSRGNLSQISGQSQIGGSMRHIAPSKSAMPSSFADYSYANVKRSNGYTDYMPTTYSANTVSQPSTSSVPISPRSCVRCQFCWESYVKLCQRVTSLEPLVSCDGPWHWHNLYDAQGRVSCPRLWFTQLDRAGSDMLQQMANSRKAAF</sequence>
<organism evidence="2">
    <name type="scientific">Caenorhabditis remanei</name>
    <name type="common">Caenorhabditis vulgaris</name>
    <dbReference type="NCBI Taxonomy" id="31234"/>
    <lineage>
        <taxon>Eukaryota</taxon>
        <taxon>Metazoa</taxon>
        <taxon>Ecdysozoa</taxon>
        <taxon>Nematoda</taxon>
        <taxon>Chromadorea</taxon>
        <taxon>Rhabditida</taxon>
        <taxon>Rhabditina</taxon>
        <taxon>Rhabditomorpha</taxon>
        <taxon>Rhabditoidea</taxon>
        <taxon>Rhabditidae</taxon>
        <taxon>Peloderinae</taxon>
        <taxon>Caenorhabditis</taxon>
    </lineage>
</organism>
<dbReference type="OrthoDB" id="5787390at2759"/>
<dbReference type="AlphaFoldDB" id="E3LVY1"/>
<dbReference type="STRING" id="31234.E3LVY1"/>
<dbReference type="RefSeq" id="XP_003112243.2">
    <property type="nucleotide sequence ID" value="XM_003112195.2"/>
</dbReference>
<name>E3LVY1_CAERE</name>
<evidence type="ECO:0000313" key="2">
    <source>
        <dbReference type="Proteomes" id="UP000008281"/>
    </source>
</evidence>
<proteinExistence type="predicted"/>
<dbReference type="EMBL" id="DS268416">
    <property type="protein sequence ID" value="EFP12677.1"/>
    <property type="molecule type" value="Genomic_DNA"/>
</dbReference>
<gene>
    <name evidence="1" type="primary">Cre-lst-1</name>
    <name evidence="1" type="ORF">CRE_29816</name>
</gene>
<dbReference type="eggNOG" id="ENOG502R0WP">
    <property type="taxonomic scope" value="Eukaryota"/>
</dbReference>
<keyword evidence="2" id="KW-1185">Reference proteome</keyword>
<dbReference type="FunCoup" id="E3LVY1">
    <property type="interactions" value="3"/>
</dbReference>
<dbReference type="GeneID" id="9812778"/>
<evidence type="ECO:0000313" key="1">
    <source>
        <dbReference type="EMBL" id="EFP12677.1"/>
    </source>
</evidence>